<sequence>MLSMKAANSVSRPCFQCTTTSMRISFAPRNALLRCDGRVAVLAVKAAGRRRAVRAPVTIAALSGQGPYLSDSGVSMPGPRRLARQPRDLQQLVDILSGGAADDPEQFLQLLSAAPQVLERRRALQSQPIPRDEDATTVNRIAVEQYARQLQQQQRQRQQQAAAAAAVAAEARRRAQLGQEEEMRREALRAAMLQNARRHLPQYDTPSLARLASGLAAAGVRDPAFCDEMLRQMVDQRTRQLQQQQQQPWQQPRQAASEPRSLAELLDAFAAMRHRPTDAQLAELLRLQQQEQQQAAEQERFRQAQAQQLLRSQPRLQPRGMVVPEPKPVPAPVVSDAGAGGSRMSPEDAARLLYALSRLGYSPDEGTLTQLLEQLQPQRLQLQPAQPAGVQQSSPALMPRKESQATAWPHEQHPQQRREEEKRSSPSMPQPPSETRQAGPESRADEVEEANEEDRDNDQRKQELQDELSYSLQRDAQAVASAVRALERMGRPDKAQQLREHFTRHVRDVQARVSRESDARRQQEAAAAAAAAERDRRLAQAAAVAATAAAERDLARKEAVEAALLERQQSELQRRQRQEEQTRALRQQLARQLRAADQWQHIRALLFTYQEAMDAECLAAAAARLAELLAAARRTGRGLAMTLRERGELGDLLEGLGQLVLRRLDSASAAQASSLLKSVVRMRHLDEGLLVGLLRRLRDTRDEAAGNELATVLRVLAECGVRPNRPWMETFLGRCEELLDQFSPEDLAALPVSLAQLGAHPGRSWLGSYLDVLQERESELSQSSVSEAVRAVALLDRSFLSAWRQAAAVRQQQQQARAAALEAATQQQEEQRRRQQAQLLEEQQQLPASALASVDELLAHPDGEGQEQRDESGQDELLSRMQRTLEYQQVQPRTAAAEQQRSVIPQATSQTQFGPDAGSRAILGLNRLPEAVPMQSIELDVDAADLSNEGGRTVPAGGPPPPTEPAAVSPATALPTFSGRQLPGSLSIDGFYNPEPYDDYDVNIMSWGDEANEGAYEAEEEPGLEPTSASMDENAAPPGAAESVKAGQQSAPAAAGIHSSANQQQQQQQQQDPHPSPSQQPKVQTSQEAEQQRQQQEPTAAEQKTKQLTPEDLAQARALRSLLLERYEAVGAYKDELEERRRRAAAAKAAEGEGGGERVISEREVAAAGKVLAAREQLQRLQADFDNFKRRASAERDQSLARAKAEALRPILSVADNFERAAVQIKPKTDGERAVHEAYQAVYNELKEFLGREGLQEVGMEGEAFDPNQHEAVMREDRDDVQDGTVTAVFQKGYRLGEVLVRPAMVKVAYN</sequence>
<evidence type="ECO:0000256" key="10">
    <source>
        <dbReference type="SAM" id="MobiDB-lite"/>
    </source>
</evidence>
<evidence type="ECO:0000256" key="6">
    <source>
        <dbReference type="ARBA" id="ARBA00023186"/>
    </source>
</evidence>
<feature type="compositionally biased region" description="Acidic residues" evidence="10">
    <location>
        <begin position="1010"/>
        <end position="1023"/>
    </location>
</feature>
<feature type="coiled-coil region" evidence="9">
    <location>
        <begin position="1171"/>
        <end position="1198"/>
    </location>
</feature>
<evidence type="ECO:0000256" key="8">
    <source>
        <dbReference type="RuleBase" id="RU004478"/>
    </source>
</evidence>
<keyword evidence="9" id="KW-0175">Coiled coil</keyword>
<feature type="compositionally biased region" description="Polar residues" evidence="10">
    <location>
        <begin position="889"/>
        <end position="913"/>
    </location>
</feature>
<dbReference type="GO" id="GO:0042803">
    <property type="term" value="F:protein homodimerization activity"/>
    <property type="evidence" value="ECO:0007669"/>
    <property type="project" value="InterPro"/>
</dbReference>
<feature type="compositionally biased region" description="Low complexity" evidence="10">
    <location>
        <begin position="239"/>
        <end position="254"/>
    </location>
</feature>
<name>A0A8J4BAG7_9CHLO</name>
<feature type="compositionally biased region" description="Low complexity" evidence="10">
    <location>
        <begin position="312"/>
        <end position="324"/>
    </location>
</feature>
<evidence type="ECO:0000256" key="2">
    <source>
        <dbReference type="ARBA" id="ARBA00009054"/>
    </source>
</evidence>
<evidence type="ECO:0000256" key="9">
    <source>
        <dbReference type="SAM" id="Coils"/>
    </source>
</evidence>
<dbReference type="Gene3D" id="3.90.20.20">
    <property type="match status" value="1"/>
</dbReference>
<dbReference type="InterPro" id="IPR009012">
    <property type="entry name" value="GrpE_head"/>
</dbReference>
<keyword evidence="12" id="KW-1185">Reference proteome</keyword>
<evidence type="ECO:0000256" key="5">
    <source>
        <dbReference type="ARBA" id="ARBA00023016"/>
    </source>
</evidence>
<evidence type="ECO:0000256" key="7">
    <source>
        <dbReference type="RuleBase" id="RU000640"/>
    </source>
</evidence>
<dbReference type="Gene3D" id="2.30.22.10">
    <property type="entry name" value="Head domain of nucleotide exchange factor GrpE"/>
    <property type="match status" value="1"/>
</dbReference>
<evidence type="ECO:0000256" key="3">
    <source>
        <dbReference type="ARBA" id="ARBA00011738"/>
    </source>
</evidence>
<dbReference type="GO" id="GO:0051087">
    <property type="term" value="F:protein-folding chaperone binding"/>
    <property type="evidence" value="ECO:0007669"/>
    <property type="project" value="InterPro"/>
</dbReference>
<feature type="region of interest" description="Disordered" evidence="10">
    <location>
        <begin position="383"/>
        <end position="464"/>
    </location>
</feature>
<dbReference type="CDD" id="cd00446">
    <property type="entry name" value="GrpE"/>
    <property type="match status" value="1"/>
</dbReference>
<feature type="coiled-coil region" evidence="9">
    <location>
        <begin position="809"/>
        <end position="846"/>
    </location>
</feature>
<comment type="function">
    <text evidence="7">Essential component of the PAM complex, a complex required for the translocation of transit peptide-containing proteins from the inner membrane into the mitochondrial matrix in an ATP-dependent manner.</text>
</comment>
<dbReference type="PANTHER" id="PTHR21237:SF40">
    <property type="entry name" value="CELL CYCLE AND APOPTOSIS REGULATOR PROTEIN 2"/>
    <property type="match status" value="1"/>
</dbReference>
<evidence type="ECO:0000313" key="11">
    <source>
        <dbReference type="EMBL" id="GIL57335.1"/>
    </source>
</evidence>
<dbReference type="HAMAP" id="MF_01151">
    <property type="entry name" value="GrpE"/>
    <property type="match status" value="1"/>
</dbReference>
<evidence type="ECO:0000313" key="12">
    <source>
        <dbReference type="Proteomes" id="UP000747399"/>
    </source>
</evidence>
<protein>
    <recommendedName>
        <fullName evidence="7">GrpE protein homolog</fullName>
    </recommendedName>
</protein>
<feature type="coiled-coil region" evidence="9">
    <location>
        <begin position="555"/>
        <end position="595"/>
    </location>
</feature>
<feature type="region of interest" description="Disordered" evidence="10">
    <location>
        <begin position="312"/>
        <end position="345"/>
    </location>
</feature>
<proteinExistence type="inferred from homology"/>
<dbReference type="Proteomes" id="UP000747399">
    <property type="component" value="Unassembled WGS sequence"/>
</dbReference>
<dbReference type="FunFam" id="2.30.22.10:FF:000001">
    <property type="entry name" value="Protein GrpE"/>
    <property type="match status" value="1"/>
</dbReference>
<dbReference type="EMBL" id="BNCO01000027">
    <property type="protein sequence ID" value="GIL57335.1"/>
    <property type="molecule type" value="Genomic_DNA"/>
</dbReference>
<dbReference type="InterPro" id="IPR000740">
    <property type="entry name" value="GrpE"/>
</dbReference>
<dbReference type="GO" id="GO:0000774">
    <property type="term" value="F:adenyl-nucleotide exchange factor activity"/>
    <property type="evidence" value="ECO:0007669"/>
    <property type="project" value="InterPro"/>
</dbReference>
<comment type="similarity">
    <text evidence="2 8">Belongs to the GrpE family.</text>
</comment>
<dbReference type="GO" id="GO:0005759">
    <property type="term" value="C:mitochondrial matrix"/>
    <property type="evidence" value="ECO:0007669"/>
    <property type="project" value="UniProtKB-SubCell"/>
</dbReference>
<feature type="compositionally biased region" description="Basic and acidic residues" evidence="10">
    <location>
        <begin position="410"/>
        <end position="424"/>
    </location>
</feature>
<dbReference type="GO" id="GO:0051082">
    <property type="term" value="F:unfolded protein binding"/>
    <property type="evidence" value="ECO:0007669"/>
    <property type="project" value="TreeGrafter"/>
</dbReference>
<evidence type="ECO:0000256" key="4">
    <source>
        <dbReference type="ARBA" id="ARBA00022490"/>
    </source>
</evidence>
<dbReference type="PANTHER" id="PTHR21237">
    <property type="entry name" value="GRPE PROTEIN"/>
    <property type="match status" value="1"/>
</dbReference>
<comment type="subunit">
    <text evidence="3">Homodimer.</text>
</comment>
<comment type="subcellular location">
    <subcellularLocation>
        <location evidence="1">Cytoplasm</location>
    </subcellularLocation>
    <subcellularLocation>
        <location evidence="7">Mitochondrion matrix</location>
    </subcellularLocation>
</comment>
<feature type="region of interest" description="Disordered" evidence="10">
    <location>
        <begin position="949"/>
        <end position="1112"/>
    </location>
</feature>
<dbReference type="GO" id="GO:0006457">
    <property type="term" value="P:protein folding"/>
    <property type="evidence" value="ECO:0007669"/>
    <property type="project" value="InterPro"/>
</dbReference>
<keyword evidence="5" id="KW-0346">Stress response</keyword>
<keyword evidence="4" id="KW-0963">Cytoplasm</keyword>
<dbReference type="PROSITE" id="PS01071">
    <property type="entry name" value="GRPE"/>
    <property type="match status" value="1"/>
</dbReference>
<feature type="compositionally biased region" description="Low complexity" evidence="10">
    <location>
        <begin position="1059"/>
        <end position="1102"/>
    </location>
</feature>
<accession>A0A8J4BAG7</accession>
<feature type="region of interest" description="Disordered" evidence="10">
    <location>
        <begin position="889"/>
        <end position="915"/>
    </location>
</feature>
<dbReference type="InterPro" id="IPR013805">
    <property type="entry name" value="GrpE_CC"/>
</dbReference>
<dbReference type="Pfam" id="PF01025">
    <property type="entry name" value="GrpE"/>
    <property type="match status" value="1"/>
</dbReference>
<dbReference type="SUPFAM" id="SSF58014">
    <property type="entry name" value="Coiled-coil domain of nucleotide exchange factor GrpE"/>
    <property type="match status" value="1"/>
</dbReference>
<feature type="compositionally biased region" description="Acidic residues" evidence="10">
    <location>
        <begin position="446"/>
        <end position="456"/>
    </location>
</feature>
<dbReference type="PRINTS" id="PR00773">
    <property type="entry name" value="GRPEPROTEIN"/>
</dbReference>
<feature type="region of interest" description="Disordered" evidence="10">
    <location>
        <begin position="1133"/>
        <end position="1155"/>
    </location>
</feature>
<keyword evidence="6 7" id="KW-0143">Chaperone</keyword>
<evidence type="ECO:0000256" key="1">
    <source>
        <dbReference type="ARBA" id="ARBA00004496"/>
    </source>
</evidence>
<keyword evidence="7" id="KW-0496">Mitochondrion</keyword>
<reference evidence="11" key="1">
    <citation type="journal article" date="2021" name="Proc. Natl. Acad. Sci. U.S.A.">
        <title>Three genomes in the algal genus Volvox reveal the fate of a haploid sex-determining region after a transition to homothallism.</title>
        <authorList>
            <person name="Yamamoto K."/>
            <person name="Hamaji T."/>
            <person name="Kawai-Toyooka H."/>
            <person name="Matsuzaki R."/>
            <person name="Takahashi F."/>
            <person name="Nishimura Y."/>
            <person name="Kawachi M."/>
            <person name="Noguchi H."/>
            <person name="Minakuchi Y."/>
            <person name="Umen J.G."/>
            <person name="Toyoda A."/>
            <person name="Nozaki H."/>
        </authorList>
    </citation>
    <scope>NUCLEOTIDE SEQUENCE</scope>
    <source>
        <strain evidence="11">NIES-3780</strain>
    </source>
</reference>
<gene>
    <name evidence="11" type="ORF">Vafri_12598</name>
</gene>
<feature type="region of interest" description="Disordered" evidence="10">
    <location>
        <begin position="236"/>
        <end position="259"/>
    </location>
</feature>
<dbReference type="SUPFAM" id="SSF51064">
    <property type="entry name" value="Head domain of nucleotide exchange factor GrpE"/>
    <property type="match status" value="1"/>
</dbReference>
<organism evidence="11 12">
    <name type="scientific">Volvox africanus</name>
    <dbReference type="NCBI Taxonomy" id="51714"/>
    <lineage>
        <taxon>Eukaryota</taxon>
        <taxon>Viridiplantae</taxon>
        <taxon>Chlorophyta</taxon>
        <taxon>core chlorophytes</taxon>
        <taxon>Chlorophyceae</taxon>
        <taxon>CS clade</taxon>
        <taxon>Chlamydomonadales</taxon>
        <taxon>Volvocaceae</taxon>
        <taxon>Volvox</taxon>
    </lineage>
</organism>
<comment type="caution">
    <text evidence="11">The sequence shown here is derived from an EMBL/GenBank/DDBJ whole genome shotgun (WGS) entry which is preliminary data.</text>
</comment>